<dbReference type="AlphaFoldDB" id="A0A8S9WX62"/>
<sequence>MQQPSPPEENRTNKMKPSASAEENSRPMQRSRKANQPHHLTAPRPPVTIPARRRTLSTSTSATYEAVEHDPHKRATLSYHLLYVKN</sequence>
<proteinExistence type="predicted"/>
<dbReference type="EMBL" id="WIXP02000013">
    <property type="protein sequence ID" value="KAF6201317.1"/>
    <property type="molecule type" value="Genomic_DNA"/>
</dbReference>
<gene>
    <name evidence="2" type="ORF">GE061_005765</name>
</gene>
<evidence type="ECO:0000313" key="2">
    <source>
        <dbReference type="EMBL" id="KAF6201317.1"/>
    </source>
</evidence>
<comment type="caution">
    <text evidence="2">The sequence shown here is derived from an EMBL/GenBank/DDBJ whole genome shotgun (WGS) entry which is preliminary data.</text>
</comment>
<evidence type="ECO:0000313" key="3">
    <source>
        <dbReference type="Proteomes" id="UP000466442"/>
    </source>
</evidence>
<evidence type="ECO:0000256" key="1">
    <source>
        <dbReference type="SAM" id="MobiDB-lite"/>
    </source>
</evidence>
<protein>
    <submittedName>
        <fullName evidence="2">Uncharacterized protein</fullName>
    </submittedName>
</protein>
<accession>A0A8S9WX62</accession>
<organism evidence="2 3">
    <name type="scientific">Apolygus lucorum</name>
    <name type="common">Small green plant bug</name>
    <name type="synonym">Lygocoris lucorum</name>
    <dbReference type="NCBI Taxonomy" id="248454"/>
    <lineage>
        <taxon>Eukaryota</taxon>
        <taxon>Metazoa</taxon>
        <taxon>Ecdysozoa</taxon>
        <taxon>Arthropoda</taxon>
        <taxon>Hexapoda</taxon>
        <taxon>Insecta</taxon>
        <taxon>Pterygota</taxon>
        <taxon>Neoptera</taxon>
        <taxon>Paraneoptera</taxon>
        <taxon>Hemiptera</taxon>
        <taxon>Heteroptera</taxon>
        <taxon>Panheteroptera</taxon>
        <taxon>Cimicomorpha</taxon>
        <taxon>Miridae</taxon>
        <taxon>Mirini</taxon>
        <taxon>Apolygus</taxon>
    </lineage>
</organism>
<reference evidence="2" key="1">
    <citation type="journal article" date="2021" name="Mol. Ecol. Resour.">
        <title>Apolygus lucorum genome provides insights into omnivorousness and mesophyll feeding.</title>
        <authorList>
            <person name="Liu Y."/>
            <person name="Liu H."/>
            <person name="Wang H."/>
            <person name="Huang T."/>
            <person name="Liu B."/>
            <person name="Yang B."/>
            <person name="Yin L."/>
            <person name="Li B."/>
            <person name="Zhang Y."/>
            <person name="Zhang S."/>
            <person name="Jiang F."/>
            <person name="Zhang X."/>
            <person name="Ren Y."/>
            <person name="Wang B."/>
            <person name="Wang S."/>
            <person name="Lu Y."/>
            <person name="Wu K."/>
            <person name="Fan W."/>
            <person name="Wang G."/>
        </authorList>
    </citation>
    <scope>NUCLEOTIDE SEQUENCE</scope>
    <source>
        <strain evidence="2">12Hb</strain>
    </source>
</reference>
<feature type="region of interest" description="Disordered" evidence="1">
    <location>
        <begin position="1"/>
        <end position="73"/>
    </location>
</feature>
<name>A0A8S9WX62_APOLU</name>
<dbReference type="Proteomes" id="UP000466442">
    <property type="component" value="Unassembled WGS sequence"/>
</dbReference>
<keyword evidence="3" id="KW-1185">Reference proteome</keyword>